<evidence type="ECO:0000313" key="3">
    <source>
        <dbReference type="Proteomes" id="UP000597762"/>
    </source>
</evidence>
<dbReference type="EMBL" id="CAHIKZ030000126">
    <property type="protein sequence ID" value="CAE1153964.1"/>
    <property type="molecule type" value="Genomic_DNA"/>
</dbReference>
<reference evidence="2" key="1">
    <citation type="submission" date="2021-01" db="EMBL/GenBank/DDBJ databases">
        <authorList>
            <person name="Li R."/>
            <person name="Bekaert M."/>
        </authorList>
    </citation>
    <scope>NUCLEOTIDE SEQUENCE</scope>
    <source>
        <strain evidence="2">Farmed</strain>
    </source>
</reference>
<comment type="caution">
    <text evidence="2">The sequence shown here is derived from an EMBL/GenBank/DDBJ whole genome shotgun (WGS) entry which is preliminary data.</text>
</comment>
<evidence type="ECO:0000259" key="1">
    <source>
        <dbReference type="Pfam" id="PF25916"/>
    </source>
</evidence>
<evidence type="ECO:0000313" key="2">
    <source>
        <dbReference type="EMBL" id="CAE1153964.1"/>
    </source>
</evidence>
<keyword evidence="3" id="KW-1185">Reference proteome</keyword>
<dbReference type="OrthoDB" id="6057829at2759"/>
<organism evidence="2 3">
    <name type="scientific">Acanthosepion pharaonis</name>
    <name type="common">Pharaoh cuttlefish</name>
    <name type="synonym">Sepia pharaonis</name>
    <dbReference type="NCBI Taxonomy" id="158019"/>
    <lineage>
        <taxon>Eukaryota</taxon>
        <taxon>Metazoa</taxon>
        <taxon>Spiralia</taxon>
        <taxon>Lophotrochozoa</taxon>
        <taxon>Mollusca</taxon>
        <taxon>Cephalopoda</taxon>
        <taxon>Coleoidea</taxon>
        <taxon>Decapodiformes</taxon>
        <taxon>Sepiida</taxon>
        <taxon>Sepiina</taxon>
        <taxon>Sepiidae</taxon>
        <taxon>Acanthosepion</taxon>
    </lineage>
</organism>
<dbReference type="GO" id="GO:0061630">
    <property type="term" value="F:ubiquitin protein ligase activity"/>
    <property type="evidence" value="ECO:0007669"/>
    <property type="project" value="UniProtKB-EC"/>
</dbReference>
<keyword evidence="2" id="KW-0808">Transferase</keyword>
<name>A0A812AR84_ACAPH</name>
<protein>
    <submittedName>
        <fullName evidence="2">AREL1</fullName>
        <ecNumber evidence="2">2.3.2.26</ecNumber>
    </submittedName>
</protein>
<accession>A0A812AR84</accession>
<dbReference type="EC" id="2.3.2.26" evidence="2"/>
<dbReference type="Proteomes" id="UP000597762">
    <property type="component" value="Unassembled WGS sequence"/>
</dbReference>
<keyword evidence="2" id="KW-0012">Acyltransferase</keyword>
<dbReference type="AlphaFoldDB" id="A0A812AR84"/>
<proteinExistence type="predicted"/>
<dbReference type="Pfam" id="PF25916">
    <property type="entry name" value="AREL1_PH-like"/>
    <property type="match status" value="1"/>
</dbReference>
<dbReference type="InterPro" id="IPR058738">
    <property type="entry name" value="PH-like_AREL1"/>
</dbReference>
<gene>
    <name evidence="2" type="ORF">SPHA_4091</name>
</gene>
<feature type="domain" description="Apoptosis-resistant E3 ubiquitin protein ligase 1 PH-like" evidence="1">
    <location>
        <begin position="103"/>
        <end position="149"/>
    </location>
</feature>
<sequence>MNYSSTVVCTVGTSHPLTIETRDMFGNLTPYKADQQNYFKIRVRETGSNARHVPATQIFYDPASRRLTMHIRMEKEGSFQATVTYGDVKLKNGEFNILVLSCDDTARVKKNLAKRSHDIWYEARLISCNHEHLEKPKKVYVYMSPKTPVTCPLLVNFFSLPILITTLNHGCQEQCFLLWDNYCSYLSVIKFSAGLAS</sequence>